<dbReference type="GO" id="GO:0048658">
    <property type="term" value="P:anther wall tapetum development"/>
    <property type="evidence" value="ECO:0007669"/>
    <property type="project" value="InterPro"/>
</dbReference>
<dbReference type="PANTHER" id="PTHR46834">
    <property type="entry name" value="TRANSCRIPTION FACTOR BHLH91"/>
    <property type="match status" value="1"/>
</dbReference>
<dbReference type="GO" id="GO:0006355">
    <property type="term" value="P:regulation of DNA-templated transcription"/>
    <property type="evidence" value="ECO:0007669"/>
    <property type="project" value="InterPro"/>
</dbReference>
<evidence type="ECO:0000256" key="5">
    <source>
        <dbReference type="SAM" id="MobiDB-lite"/>
    </source>
</evidence>
<feature type="region of interest" description="Disordered" evidence="5">
    <location>
        <begin position="365"/>
        <end position="399"/>
    </location>
</feature>
<dbReference type="EMBL" id="JAQQAF010000006">
    <property type="protein sequence ID" value="KAJ8478233.1"/>
    <property type="molecule type" value="Genomic_DNA"/>
</dbReference>
<dbReference type="InterPro" id="IPR045895">
    <property type="entry name" value="bHLH91-like"/>
</dbReference>
<evidence type="ECO:0000313" key="8">
    <source>
        <dbReference type="Proteomes" id="UP001222027"/>
    </source>
</evidence>
<sequence>MLDENGYYDPNHGSNPIQASLVDSPNQSVTYNDHNNGLDDGNVKLPTFSLEDLAHHGNLPSEDAAPEIGLDHLQHPIIFDLDQELQSHIIEEGHPPPVESNRWEPSMQHIQECFTMNHHHIIYEEQQQGVAEEDLQNYAIPYPNPPYAVAPDLLNILQLPACTVTPTMFPSTASISFGNPSLQPASFSFDVYNNDVPASHDSTQQMGYPPPPPQPPPPPPPPPPPQSRLLKDLFSSLPQNYGLFCGVDEREAMVGGAIGGGNVFQEMDLRHYDGIGLDYNRREMGGLGKGEGKTSFATERQRREQLNEKYKALRLLIPNPTKADRASIVGDAIEHIKELLRTVEELKVLVEKKRHGRERRKILKMEDEATADMESSSIRPLSVERDDPLSGGPRSSWLQRRSKDGAVDVRIIDDEVNVKLTQKKKPNCLLHAAKALDDLHLDLTHVAGGNVGDHHVFMFNTKISEGSSVYAGAVANKFLRVLEGQYGNQPCPVAF</sequence>
<evidence type="ECO:0000259" key="6">
    <source>
        <dbReference type="PROSITE" id="PS50888"/>
    </source>
</evidence>
<accession>A0AAV8QMF0</accession>
<dbReference type="InterPro" id="IPR036638">
    <property type="entry name" value="HLH_DNA-bd_sf"/>
</dbReference>
<comment type="caution">
    <text evidence="7">The sequence shown here is derived from an EMBL/GenBank/DDBJ whole genome shotgun (WGS) entry which is preliminary data.</text>
</comment>
<organism evidence="7 8">
    <name type="scientific">Ensete ventricosum</name>
    <name type="common">Abyssinian banana</name>
    <name type="synonym">Musa ensete</name>
    <dbReference type="NCBI Taxonomy" id="4639"/>
    <lineage>
        <taxon>Eukaryota</taxon>
        <taxon>Viridiplantae</taxon>
        <taxon>Streptophyta</taxon>
        <taxon>Embryophyta</taxon>
        <taxon>Tracheophyta</taxon>
        <taxon>Spermatophyta</taxon>
        <taxon>Magnoliopsida</taxon>
        <taxon>Liliopsida</taxon>
        <taxon>Zingiberales</taxon>
        <taxon>Musaceae</taxon>
        <taxon>Ensete</taxon>
    </lineage>
</organism>
<dbReference type="Gene3D" id="4.10.280.10">
    <property type="entry name" value="Helix-loop-helix DNA-binding domain"/>
    <property type="match status" value="1"/>
</dbReference>
<proteinExistence type="inferred from homology"/>
<evidence type="ECO:0000256" key="3">
    <source>
        <dbReference type="ARBA" id="ARBA00023163"/>
    </source>
</evidence>
<evidence type="ECO:0000313" key="7">
    <source>
        <dbReference type="EMBL" id="KAJ8478233.1"/>
    </source>
</evidence>
<feature type="region of interest" description="Disordered" evidence="5">
    <location>
        <begin position="193"/>
        <end position="227"/>
    </location>
</feature>
<evidence type="ECO:0000256" key="1">
    <source>
        <dbReference type="ARBA" id="ARBA00005510"/>
    </source>
</evidence>
<comment type="similarity">
    <text evidence="1">Belongs to the bHLH protein family.</text>
</comment>
<dbReference type="InterPro" id="IPR011598">
    <property type="entry name" value="bHLH_dom"/>
</dbReference>
<dbReference type="Pfam" id="PF00010">
    <property type="entry name" value="HLH"/>
    <property type="match status" value="1"/>
</dbReference>
<reference evidence="7 8" key="1">
    <citation type="submission" date="2022-12" db="EMBL/GenBank/DDBJ databases">
        <title>Chromosome-scale assembly of the Ensete ventricosum genome.</title>
        <authorList>
            <person name="Dussert Y."/>
            <person name="Stocks J."/>
            <person name="Wendawek A."/>
            <person name="Woldeyes F."/>
            <person name="Nichols R.A."/>
            <person name="Borrell J.S."/>
        </authorList>
    </citation>
    <scope>NUCLEOTIDE SEQUENCE [LARGE SCALE GENOMIC DNA]</scope>
    <source>
        <strain evidence="8">cv. Maze</strain>
        <tissue evidence="7">Seeds</tissue>
    </source>
</reference>
<feature type="compositionally biased region" description="Pro residues" evidence="5">
    <location>
        <begin position="208"/>
        <end position="226"/>
    </location>
</feature>
<dbReference type="CDD" id="cd18918">
    <property type="entry name" value="bHLH_AtMYC1_like"/>
    <property type="match status" value="1"/>
</dbReference>
<evidence type="ECO:0000256" key="4">
    <source>
        <dbReference type="ARBA" id="ARBA00023242"/>
    </source>
</evidence>
<dbReference type="Proteomes" id="UP001222027">
    <property type="component" value="Unassembled WGS sequence"/>
</dbReference>
<keyword evidence="8" id="KW-1185">Reference proteome</keyword>
<dbReference type="FunFam" id="4.10.280.10:FF:000109">
    <property type="entry name" value="Transcription factor bHLH91-like"/>
    <property type="match status" value="1"/>
</dbReference>
<protein>
    <recommendedName>
        <fullName evidence="6">BHLH domain-containing protein</fullName>
    </recommendedName>
</protein>
<name>A0AAV8QMF0_ENSVE</name>
<dbReference type="AlphaFoldDB" id="A0AAV8QMF0"/>
<keyword evidence="4" id="KW-0539">Nucleus</keyword>
<dbReference type="SUPFAM" id="SSF101447">
    <property type="entry name" value="Formin homology 2 domain (FH2 domain)"/>
    <property type="match status" value="1"/>
</dbReference>
<gene>
    <name evidence="7" type="ORF">OPV22_021960</name>
</gene>
<dbReference type="PANTHER" id="PTHR46834:SF1">
    <property type="entry name" value="TRANSCRIPTION FACTOR BHLH10"/>
    <property type="match status" value="1"/>
</dbReference>
<dbReference type="GO" id="GO:0046983">
    <property type="term" value="F:protein dimerization activity"/>
    <property type="evidence" value="ECO:0007669"/>
    <property type="project" value="InterPro"/>
</dbReference>
<dbReference type="SMART" id="SM00353">
    <property type="entry name" value="HLH"/>
    <property type="match status" value="1"/>
</dbReference>
<keyword evidence="2" id="KW-0805">Transcription regulation</keyword>
<evidence type="ECO:0000256" key="2">
    <source>
        <dbReference type="ARBA" id="ARBA00023015"/>
    </source>
</evidence>
<feature type="domain" description="BHLH" evidence="6">
    <location>
        <begin position="290"/>
        <end position="339"/>
    </location>
</feature>
<dbReference type="InterPro" id="IPR045896">
    <property type="entry name" value="MYC1-like_bHLH"/>
</dbReference>
<dbReference type="PROSITE" id="PS50888">
    <property type="entry name" value="BHLH"/>
    <property type="match status" value="1"/>
</dbReference>
<keyword evidence="3" id="KW-0804">Transcription</keyword>
<dbReference type="SUPFAM" id="SSF47459">
    <property type="entry name" value="HLH, helix-loop-helix DNA-binding domain"/>
    <property type="match status" value="1"/>
</dbReference>